<evidence type="ECO:0000256" key="3">
    <source>
        <dbReference type="ARBA" id="ARBA00022833"/>
    </source>
</evidence>
<dbReference type="Gene3D" id="3.90.1590.10">
    <property type="entry name" value="glutathione-dependent formaldehyde- activating enzyme (gfa)"/>
    <property type="match status" value="1"/>
</dbReference>
<organism evidence="6 7">
    <name type="scientific">Aspergillus mulundensis</name>
    <dbReference type="NCBI Taxonomy" id="1810919"/>
    <lineage>
        <taxon>Eukaryota</taxon>
        <taxon>Fungi</taxon>
        <taxon>Dikarya</taxon>
        <taxon>Ascomycota</taxon>
        <taxon>Pezizomycotina</taxon>
        <taxon>Eurotiomycetes</taxon>
        <taxon>Eurotiomycetidae</taxon>
        <taxon>Eurotiales</taxon>
        <taxon>Aspergillaceae</taxon>
        <taxon>Aspergillus</taxon>
        <taxon>Aspergillus subgen. Nidulantes</taxon>
    </lineage>
</organism>
<keyword evidence="4" id="KW-0456">Lyase</keyword>
<dbReference type="Pfam" id="PF04828">
    <property type="entry name" value="GFA"/>
    <property type="match status" value="1"/>
</dbReference>
<feature type="domain" description="CENP-V/GFA" evidence="5">
    <location>
        <begin position="4"/>
        <end position="120"/>
    </location>
</feature>
<dbReference type="STRING" id="1810919.A0A3D8Q9X9"/>
<comment type="caution">
    <text evidence="6">The sequence shown here is derived from an EMBL/GenBank/DDBJ whole genome shotgun (WGS) entry which is preliminary data.</text>
</comment>
<dbReference type="SUPFAM" id="SSF51316">
    <property type="entry name" value="Mss4-like"/>
    <property type="match status" value="1"/>
</dbReference>
<protein>
    <recommendedName>
        <fullName evidence="5">CENP-V/GFA domain-containing protein</fullName>
    </recommendedName>
</protein>
<evidence type="ECO:0000256" key="2">
    <source>
        <dbReference type="ARBA" id="ARBA00022723"/>
    </source>
</evidence>
<keyword evidence="7" id="KW-1185">Reference proteome</keyword>
<dbReference type="Proteomes" id="UP000256690">
    <property type="component" value="Unassembled WGS sequence"/>
</dbReference>
<dbReference type="PANTHER" id="PTHR33337:SF39">
    <property type="entry name" value="DUF636 DOMAIN PROTEIN (AFU_ORTHOLOGUE AFUA_6G11530)"/>
    <property type="match status" value="1"/>
</dbReference>
<evidence type="ECO:0000313" key="6">
    <source>
        <dbReference type="EMBL" id="RDW58581.1"/>
    </source>
</evidence>
<dbReference type="OrthoDB" id="406544at2759"/>
<keyword evidence="3" id="KW-0862">Zinc</keyword>
<comment type="similarity">
    <text evidence="1">Belongs to the Gfa family.</text>
</comment>
<evidence type="ECO:0000256" key="1">
    <source>
        <dbReference type="ARBA" id="ARBA00005495"/>
    </source>
</evidence>
<dbReference type="InterPro" id="IPR011057">
    <property type="entry name" value="Mss4-like_sf"/>
</dbReference>
<evidence type="ECO:0000256" key="4">
    <source>
        <dbReference type="ARBA" id="ARBA00023239"/>
    </source>
</evidence>
<proteinExistence type="inferred from homology"/>
<dbReference type="GeneID" id="38121642"/>
<reference evidence="6 7" key="1">
    <citation type="journal article" date="2018" name="IMA Fungus">
        <title>IMA Genome-F 9: Draft genome sequence of Annulohypoxylon stygium, Aspergillus mulundensis, Berkeleyomyces basicola (syn. Thielaviopsis basicola), Ceratocystis smalleyi, two Cercospora beticola strains, Coleophoma cylindrospora, Fusarium fracticaudum, Phialophora cf. hyalina, and Morchella septimelata.</title>
        <authorList>
            <person name="Wingfield B.D."/>
            <person name="Bills G.F."/>
            <person name="Dong Y."/>
            <person name="Huang W."/>
            <person name="Nel W.J."/>
            <person name="Swalarsk-Parry B.S."/>
            <person name="Vaghefi N."/>
            <person name="Wilken P.M."/>
            <person name="An Z."/>
            <person name="de Beer Z.W."/>
            <person name="De Vos L."/>
            <person name="Chen L."/>
            <person name="Duong T.A."/>
            <person name="Gao Y."/>
            <person name="Hammerbacher A."/>
            <person name="Kikkert J.R."/>
            <person name="Li Y."/>
            <person name="Li H."/>
            <person name="Li K."/>
            <person name="Li Q."/>
            <person name="Liu X."/>
            <person name="Ma X."/>
            <person name="Naidoo K."/>
            <person name="Pethybridge S.J."/>
            <person name="Sun J."/>
            <person name="Steenkamp E.T."/>
            <person name="van der Nest M.A."/>
            <person name="van Wyk S."/>
            <person name="Wingfield M.J."/>
            <person name="Xiong C."/>
            <person name="Yue Q."/>
            <person name="Zhang X."/>
        </authorList>
    </citation>
    <scope>NUCLEOTIDE SEQUENCE [LARGE SCALE GENOMIC DNA]</scope>
    <source>
        <strain evidence="6 7">DSM 5745</strain>
    </source>
</reference>
<dbReference type="EMBL" id="PVWQ01000023">
    <property type="protein sequence ID" value="RDW58581.1"/>
    <property type="molecule type" value="Genomic_DNA"/>
</dbReference>
<keyword evidence="2" id="KW-0479">Metal-binding</keyword>
<sequence length="139" mass="15566">MASTTGNCLCEAVRYEMYGKPINSAVCHCNSCQQFSGSAFMANCWYKEEDFKVVRGQECIRTYNEEGTTTGGTMKRSFCKTCGSSLFQQTAGLQRAKIISVTSGTMNNRSLCQPGLEVWCSNRRDWVSLNHNGEKLDRQ</sequence>
<name>A0A3D8Q9X9_9EURO</name>
<dbReference type="InterPro" id="IPR006913">
    <property type="entry name" value="CENP-V/GFA"/>
</dbReference>
<dbReference type="GO" id="GO:0016846">
    <property type="term" value="F:carbon-sulfur lyase activity"/>
    <property type="evidence" value="ECO:0007669"/>
    <property type="project" value="InterPro"/>
</dbReference>
<dbReference type="PROSITE" id="PS51891">
    <property type="entry name" value="CENP_V_GFA"/>
    <property type="match status" value="1"/>
</dbReference>
<accession>A0A3D8Q9X9</accession>
<evidence type="ECO:0000259" key="5">
    <source>
        <dbReference type="PROSITE" id="PS51891"/>
    </source>
</evidence>
<evidence type="ECO:0000313" key="7">
    <source>
        <dbReference type="Proteomes" id="UP000256690"/>
    </source>
</evidence>
<gene>
    <name evidence="6" type="ORF">DSM5745_11272</name>
</gene>
<dbReference type="AlphaFoldDB" id="A0A3D8Q9X9"/>
<dbReference type="GO" id="GO:0046872">
    <property type="term" value="F:metal ion binding"/>
    <property type="evidence" value="ECO:0007669"/>
    <property type="project" value="UniProtKB-KW"/>
</dbReference>
<dbReference type="RefSeq" id="XP_026598207.1">
    <property type="nucleotide sequence ID" value="XM_026753288.1"/>
</dbReference>
<dbReference type="PANTHER" id="PTHR33337">
    <property type="entry name" value="GFA DOMAIN-CONTAINING PROTEIN"/>
    <property type="match status" value="1"/>
</dbReference>